<sequence length="112" mass="12240">MLRLLPWIWTATLLVACFLPGKLVEPAVTLWLDKIAHFVLFAGFSGFWLLTKPHHLRQVLIAGVLLAALTEIGQGVLPIGRSAEGWDLGADLLGLLAGVAFDRGFTFFPEKS</sequence>
<evidence type="ECO:0000259" key="2">
    <source>
        <dbReference type="Pfam" id="PF04892"/>
    </source>
</evidence>
<comment type="caution">
    <text evidence="3">The sequence shown here is derived from an EMBL/GenBank/DDBJ whole genome shotgun (WGS) entry which is preliminary data.</text>
</comment>
<organism evidence="3">
    <name type="scientific">Rhodothermus marinus</name>
    <name type="common">Rhodothermus obamensis</name>
    <dbReference type="NCBI Taxonomy" id="29549"/>
    <lineage>
        <taxon>Bacteria</taxon>
        <taxon>Pseudomonadati</taxon>
        <taxon>Rhodothermota</taxon>
        <taxon>Rhodothermia</taxon>
        <taxon>Rhodothermales</taxon>
        <taxon>Rhodothermaceae</taxon>
        <taxon>Rhodothermus</taxon>
    </lineage>
</organism>
<keyword evidence="1" id="KW-1133">Transmembrane helix</keyword>
<proteinExistence type="predicted"/>
<accession>A0A7V2B2M4</accession>
<dbReference type="AlphaFoldDB" id="A0A7V2B2M4"/>
<gene>
    <name evidence="3" type="ORF">ENO59_11875</name>
</gene>
<feature type="transmembrane region" description="Helical" evidence="1">
    <location>
        <begin position="30"/>
        <end position="50"/>
    </location>
</feature>
<protein>
    <submittedName>
        <fullName evidence="3">Teicoplanin resistance protein VanZ</fullName>
    </submittedName>
</protein>
<keyword evidence="1" id="KW-0812">Transmembrane</keyword>
<keyword evidence="1" id="KW-0472">Membrane</keyword>
<dbReference type="InterPro" id="IPR006976">
    <property type="entry name" value="VanZ-like"/>
</dbReference>
<name>A0A7V2B2M4_RHOMR</name>
<dbReference type="Pfam" id="PF04892">
    <property type="entry name" value="VanZ"/>
    <property type="match status" value="1"/>
</dbReference>
<evidence type="ECO:0000313" key="3">
    <source>
        <dbReference type="EMBL" id="HER97181.1"/>
    </source>
</evidence>
<reference evidence="3" key="1">
    <citation type="journal article" date="2020" name="mSystems">
        <title>Genome- and Community-Level Interaction Insights into Carbon Utilization and Element Cycling Functions of Hydrothermarchaeota in Hydrothermal Sediment.</title>
        <authorList>
            <person name="Zhou Z."/>
            <person name="Liu Y."/>
            <person name="Xu W."/>
            <person name="Pan J."/>
            <person name="Luo Z.H."/>
            <person name="Li M."/>
        </authorList>
    </citation>
    <scope>NUCLEOTIDE SEQUENCE [LARGE SCALE GENOMIC DNA]</scope>
    <source>
        <strain evidence="3">SpSt-143</strain>
    </source>
</reference>
<feature type="domain" description="VanZ-like" evidence="2">
    <location>
        <begin position="28"/>
        <end position="100"/>
    </location>
</feature>
<evidence type="ECO:0000256" key="1">
    <source>
        <dbReference type="SAM" id="Phobius"/>
    </source>
</evidence>
<dbReference type="PROSITE" id="PS51257">
    <property type="entry name" value="PROKAR_LIPOPROTEIN"/>
    <property type="match status" value="1"/>
</dbReference>
<dbReference type="EMBL" id="DSGB01000006">
    <property type="protein sequence ID" value="HER97181.1"/>
    <property type="molecule type" value="Genomic_DNA"/>
</dbReference>